<proteinExistence type="predicted"/>
<accession>E6UK86</accession>
<geneLocation type="plasmid" evidence="1 2">
    <name>pRUMAL01</name>
</geneLocation>
<name>E6UK86_RUMA7</name>
<dbReference type="KEGG" id="ral:Rumal_3643"/>
<reference evidence="2" key="1">
    <citation type="journal article" date="2011" name="J. Bacteriol.">
        <title>Complete genome of the cellulolytic ruminal bacterium Ruminococcus albus 7.</title>
        <authorList>
            <person name="Suen G."/>
            <person name="Stevenson D.M."/>
            <person name="Bruce D.C."/>
            <person name="Chertkov O."/>
            <person name="Copeland A."/>
            <person name="Cheng J.F."/>
            <person name="Detter C."/>
            <person name="Detter J.C."/>
            <person name="Goodwin L.A."/>
            <person name="Han C.S."/>
            <person name="Hauser L.J."/>
            <person name="Ivanova N.N."/>
            <person name="Kyrpides N.C."/>
            <person name="Land M.L."/>
            <person name="Lapidus A."/>
            <person name="Lucas S."/>
            <person name="Ovchinnikova G."/>
            <person name="Pitluck S."/>
            <person name="Tapia R."/>
            <person name="Woyke T."/>
            <person name="Boyum J."/>
            <person name="Mead D."/>
            <person name="Weimer P.J."/>
        </authorList>
    </citation>
    <scope>NUCLEOTIDE SEQUENCE [LARGE SCALE GENOMIC DNA]</scope>
    <source>
        <strain evidence="2">ATCC 27210 / DSM 20455 / JCM 14654 / NCDO 2250 / 7</strain>
        <plasmid evidence="2">pRUMAL01</plasmid>
    </source>
</reference>
<evidence type="ECO:0000313" key="1">
    <source>
        <dbReference type="EMBL" id="ADU24082.1"/>
    </source>
</evidence>
<dbReference type="AlphaFoldDB" id="E6UK86"/>
<dbReference type="EMBL" id="CP002404">
    <property type="protein sequence ID" value="ADU24082.1"/>
    <property type="molecule type" value="Genomic_DNA"/>
</dbReference>
<sequence>MLIAPMSAFADTTINEKSVPQSGQTNVTLDIAPAYIVTIPADTTVTLNDTLTDNGANVETVLIAK</sequence>
<protein>
    <submittedName>
        <fullName evidence="1">Uncharacterized protein</fullName>
    </submittedName>
</protein>
<keyword evidence="1" id="KW-0614">Plasmid</keyword>
<dbReference type="HOGENOM" id="CLU_2847177_0_0_9"/>
<dbReference type="Proteomes" id="UP000006919">
    <property type="component" value="Plasmid pRUMAL01"/>
</dbReference>
<organism evidence="1 2">
    <name type="scientific">Ruminococcus albus (strain ATCC 27210 / DSM 20455 / JCM 14654 / NCDO 2250 / 7)</name>
    <dbReference type="NCBI Taxonomy" id="697329"/>
    <lineage>
        <taxon>Bacteria</taxon>
        <taxon>Bacillati</taxon>
        <taxon>Bacillota</taxon>
        <taxon>Clostridia</taxon>
        <taxon>Eubacteriales</taxon>
        <taxon>Oscillospiraceae</taxon>
        <taxon>Ruminococcus</taxon>
    </lineage>
</organism>
<evidence type="ECO:0000313" key="2">
    <source>
        <dbReference type="Proteomes" id="UP000006919"/>
    </source>
</evidence>
<gene>
    <name evidence="1" type="ordered locus">Rumal_3643</name>
</gene>